<dbReference type="SUPFAM" id="SSF50969">
    <property type="entry name" value="YVTN repeat-like/Quinoprotein amine dehydrogenase"/>
    <property type="match status" value="1"/>
</dbReference>
<evidence type="ECO:0000313" key="2">
    <source>
        <dbReference type="EMBL" id="MFK4752587.1"/>
    </source>
</evidence>
<accession>A0ABW8NI67</accession>
<sequence length="369" mass="39960">MTVSRRTLLGWLATTVPATSLSMAALLTTGCSQRNGTLLLGGGRFVQPDGSGQRHVVAVVDIQRQQTDLIDLDFYPHGIHWHPESPNRLAVFEKKGPHACELDLVSRQLTRVIESQPGRYFYGHGVYSADNQLLFSTETRLDGLDGVMAVRDANSLAYLGEFPSFGKEPHECKLIDSGKTLVITNAGGPLDGAAPCVSFVDVASQQLLERVLLTREDINTGHVAIADDGSLVVVSAPRTGMSVKDNGGVSIRPQGLPMLSMTSPQAIVDHMTGEALSVVIDNRSGVALVTHPDADMITFWSIAEQKMVHSLALARPRGTTLTTDGRYFLVSYDRVPKILRIATADVFATPEMVVDSAYISGSHLFNWHV</sequence>
<dbReference type="InterPro" id="IPR011044">
    <property type="entry name" value="Quino_amine_DH_bsu"/>
</dbReference>
<organism evidence="2 3">
    <name type="scientific">Oceanobacter antarcticus</name>
    <dbReference type="NCBI Taxonomy" id="3133425"/>
    <lineage>
        <taxon>Bacteria</taxon>
        <taxon>Pseudomonadati</taxon>
        <taxon>Pseudomonadota</taxon>
        <taxon>Gammaproteobacteria</taxon>
        <taxon>Oceanospirillales</taxon>
        <taxon>Oceanospirillaceae</taxon>
        <taxon>Oceanobacter</taxon>
    </lineage>
</organism>
<evidence type="ECO:0000256" key="1">
    <source>
        <dbReference type="SAM" id="SignalP"/>
    </source>
</evidence>
<gene>
    <name evidence="2" type="ORF">WG929_09235</name>
</gene>
<dbReference type="Pfam" id="PF07433">
    <property type="entry name" value="DUF1513"/>
    <property type="match status" value="1"/>
</dbReference>
<evidence type="ECO:0000313" key="3">
    <source>
        <dbReference type="Proteomes" id="UP001620597"/>
    </source>
</evidence>
<reference evidence="2 3" key="1">
    <citation type="submission" date="2024-03" db="EMBL/GenBank/DDBJ databases">
        <title>High-quality draft genome sequence of Oceanobacter sp. wDCs-4.</title>
        <authorList>
            <person name="Dong C."/>
        </authorList>
    </citation>
    <scope>NUCLEOTIDE SEQUENCE [LARGE SCALE GENOMIC DNA]</scope>
    <source>
        <strain evidence="3">wDCs-4</strain>
    </source>
</reference>
<protein>
    <submittedName>
        <fullName evidence="2">DUF1513 domain-containing protein</fullName>
    </submittedName>
</protein>
<dbReference type="PROSITE" id="PS51257">
    <property type="entry name" value="PROKAR_LIPOPROTEIN"/>
    <property type="match status" value="1"/>
</dbReference>
<keyword evidence="1" id="KW-0732">Signal</keyword>
<dbReference type="Proteomes" id="UP001620597">
    <property type="component" value="Unassembled WGS sequence"/>
</dbReference>
<proteinExistence type="predicted"/>
<dbReference type="RefSeq" id="WP_369854435.1">
    <property type="nucleotide sequence ID" value="NZ_JBBKTX010000009.1"/>
</dbReference>
<dbReference type="Gene3D" id="2.130.10.10">
    <property type="entry name" value="YVTN repeat-like/Quinoprotein amine dehydrogenase"/>
    <property type="match status" value="1"/>
</dbReference>
<comment type="caution">
    <text evidence="2">The sequence shown here is derived from an EMBL/GenBank/DDBJ whole genome shotgun (WGS) entry which is preliminary data.</text>
</comment>
<keyword evidence="3" id="KW-1185">Reference proteome</keyword>
<dbReference type="InterPro" id="IPR008311">
    <property type="entry name" value="UCP028101"/>
</dbReference>
<feature type="signal peptide" evidence="1">
    <location>
        <begin position="1"/>
        <end position="24"/>
    </location>
</feature>
<name>A0ABW8NI67_9GAMM</name>
<feature type="chain" id="PRO_5047385452" evidence="1">
    <location>
        <begin position="25"/>
        <end position="369"/>
    </location>
</feature>
<dbReference type="EMBL" id="JBBKTX010000009">
    <property type="protein sequence ID" value="MFK4752587.1"/>
    <property type="molecule type" value="Genomic_DNA"/>
</dbReference>
<dbReference type="InterPro" id="IPR015943">
    <property type="entry name" value="WD40/YVTN_repeat-like_dom_sf"/>
</dbReference>